<dbReference type="InterPro" id="IPR027417">
    <property type="entry name" value="P-loop_NTPase"/>
</dbReference>
<dbReference type="CDD" id="cd03230">
    <property type="entry name" value="ABC_DR_subfamily_A"/>
    <property type="match status" value="1"/>
</dbReference>
<proteinExistence type="inferred from homology"/>
<dbReference type="InterPro" id="IPR003593">
    <property type="entry name" value="AAA+_ATPase"/>
</dbReference>
<evidence type="ECO:0000256" key="4">
    <source>
        <dbReference type="ARBA" id="ARBA00022840"/>
    </source>
</evidence>
<dbReference type="SMART" id="SM00382">
    <property type="entry name" value="AAA"/>
    <property type="match status" value="1"/>
</dbReference>
<dbReference type="SUPFAM" id="SSF52540">
    <property type="entry name" value="P-loop containing nucleoside triphosphate hydrolases"/>
    <property type="match status" value="1"/>
</dbReference>
<evidence type="ECO:0000256" key="2">
    <source>
        <dbReference type="ARBA" id="ARBA00022448"/>
    </source>
</evidence>
<name>A0A3B0RV45_9ZZZZ</name>
<protein>
    <submittedName>
        <fullName evidence="6">Efflux ABC transporter, ATP-binding protein</fullName>
    </submittedName>
</protein>
<dbReference type="EMBL" id="UOEK01000123">
    <property type="protein sequence ID" value="VAV97664.1"/>
    <property type="molecule type" value="Genomic_DNA"/>
</dbReference>
<evidence type="ECO:0000256" key="3">
    <source>
        <dbReference type="ARBA" id="ARBA00022741"/>
    </source>
</evidence>
<dbReference type="Pfam" id="PF00005">
    <property type="entry name" value="ABC_tran"/>
    <property type="match status" value="1"/>
</dbReference>
<keyword evidence="4 6" id="KW-0067">ATP-binding</keyword>
<sequence>MEHPLIELSGLGHRYGNVVALDNLDVNVPPGSIGLVGANGAGKSTIIRILLGILRPTTGTVRVLGHDIPRELIDMRARVGYMAEGSTLPLDQTAADFMVYAAELAGIPTKAAKQRASDVLTLVGLHEERFRALGDFSTGMKQRAMLAQAIVHDPDLVFLDEPTAGLDPEGRDEMLHLITRLGTFGIHVLVSSHVLSDIERTCDWVVMLDGGKLLRNGPIDRIVSSNTLELEVLGDSQAVAQALRTRGAEVETQPTSLLVTSPANTDTDVLIRDALADTHTGMRRLTAKQTSLEDLFLESGDA</sequence>
<reference evidence="6" key="1">
    <citation type="submission" date="2018-06" db="EMBL/GenBank/DDBJ databases">
        <authorList>
            <person name="Zhirakovskaya E."/>
        </authorList>
    </citation>
    <scope>NUCLEOTIDE SEQUENCE</scope>
</reference>
<dbReference type="GO" id="GO:0005524">
    <property type="term" value="F:ATP binding"/>
    <property type="evidence" value="ECO:0007669"/>
    <property type="project" value="UniProtKB-KW"/>
</dbReference>
<comment type="similarity">
    <text evidence="1">Belongs to the ABC transporter superfamily.</text>
</comment>
<gene>
    <name evidence="6" type="ORF">MNBD_ACTINO02-607</name>
</gene>
<feature type="domain" description="ABC transporter" evidence="5">
    <location>
        <begin position="6"/>
        <end position="235"/>
    </location>
</feature>
<keyword evidence="2" id="KW-0813">Transport</keyword>
<dbReference type="PANTHER" id="PTHR43335:SF2">
    <property type="entry name" value="ABC TRANSPORTER, ATP-BINDING PROTEIN"/>
    <property type="match status" value="1"/>
</dbReference>
<evidence type="ECO:0000313" key="6">
    <source>
        <dbReference type="EMBL" id="VAV97664.1"/>
    </source>
</evidence>
<evidence type="ECO:0000259" key="5">
    <source>
        <dbReference type="PROSITE" id="PS50893"/>
    </source>
</evidence>
<dbReference type="AlphaFoldDB" id="A0A3B0RV45"/>
<evidence type="ECO:0000256" key="1">
    <source>
        <dbReference type="ARBA" id="ARBA00005417"/>
    </source>
</evidence>
<accession>A0A3B0RV45</accession>
<dbReference type="PROSITE" id="PS50893">
    <property type="entry name" value="ABC_TRANSPORTER_2"/>
    <property type="match status" value="1"/>
</dbReference>
<dbReference type="PANTHER" id="PTHR43335">
    <property type="entry name" value="ABC TRANSPORTER, ATP-BINDING PROTEIN"/>
    <property type="match status" value="1"/>
</dbReference>
<dbReference type="GO" id="GO:0016887">
    <property type="term" value="F:ATP hydrolysis activity"/>
    <property type="evidence" value="ECO:0007669"/>
    <property type="project" value="InterPro"/>
</dbReference>
<keyword evidence="3" id="KW-0547">Nucleotide-binding</keyword>
<dbReference type="Gene3D" id="3.40.50.300">
    <property type="entry name" value="P-loop containing nucleotide triphosphate hydrolases"/>
    <property type="match status" value="1"/>
</dbReference>
<dbReference type="InterPro" id="IPR003439">
    <property type="entry name" value="ABC_transporter-like_ATP-bd"/>
</dbReference>
<organism evidence="6">
    <name type="scientific">hydrothermal vent metagenome</name>
    <dbReference type="NCBI Taxonomy" id="652676"/>
    <lineage>
        <taxon>unclassified sequences</taxon>
        <taxon>metagenomes</taxon>
        <taxon>ecological metagenomes</taxon>
    </lineage>
</organism>